<dbReference type="InterPro" id="IPR004569">
    <property type="entry name" value="PyrdxlP_synth_PdxJ"/>
</dbReference>
<dbReference type="Gene3D" id="3.20.20.70">
    <property type="entry name" value="Aldolase class I"/>
    <property type="match status" value="1"/>
</dbReference>
<feature type="active site" description="Proton donor" evidence="4">
    <location>
        <position position="202"/>
    </location>
</feature>
<reference evidence="6 7" key="1">
    <citation type="submission" date="2015-11" db="EMBL/GenBank/DDBJ databases">
        <title>Permanent draft genome of Psychrobacter piscatorii LQ58.</title>
        <authorList>
            <person name="Zhou M."/>
            <person name="Dong B."/>
            <person name="Liu Q."/>
        </authorList>
    </citation>
    <scope>NUCLEOTIDE SEQUENCE [LARGE SCALE GENOMIC DNA]</scope>
    <source>
        <strain evidence="6 7">LQ58</strain>
    </source>
</reference>
<dbReference type="RefSeq" id="WP_058024378.1">
    <property type="nucleotide sequence ID" value="NZ_LNDJ01000057.1"/>
</dbReference>
<dbReference type="NCBIfam" id="TIGR00559">
    <property type="entry name" value="pdxJ"/>
    <property type="match status" value="1"/>
</dbReference>
<dbReference type="AlphaFoldDB" id="A0A0T6DS54"/>
<dbReference type="EC" id="2.6.99.2" evidence="4 5"/>
<dbReference type="GO" id="GO:0008615">
    <property type="term" value="P:pyridoxine biosynthetic process"/>
    <property type="evidence" value="ECO:0007669"/>
    <property type="project" value="UniProtKB-UniRule"/>
</dbReference>
<comment type="caution">
    <text evidence="4">Lacks conserved residue(s) required for the propagation of feature annotation.</text>
</comment>
<evidence type="ECO:0000256" key="5">
    <source>
        <dbReference type="NCBIfam" id="TIGR00559"/>
    </source>
</evidence>
<evidence type="ECO:0000313" key="6">
    <source>
        <dbReference type="EMBL" id="KRU22800.1"/>
    </source>
</evidence>
<feature type="binding site" evidence="4">
    <location>
        <position position="19"/>
    </location>
    <ligand>
        <name>3-amino-2-oxopropyl phosphate</name>
        <dbReference type="ChEBI" id="CHEBI:57279"/>
    </ligand>
</feature>
<dbReference type="NCBIfam" id="NF003626">
    <property type="entry name" value="PRK05265.1-4"/>
    <property type="match status" value="1"/>
</dbReference>
<feature type="binding site" evidence="4">
    <location>
        <position position="8"/>
    </location>
    <ligand>
        <name>3-amino-2-oxopropyl phosphate</name>
        <dbReference type="ChEBI" id="CHEBI:57279"/>
    </ligand>
</feature>
<feature type="active site" description="Proton acceptor" evidence="4">
    <location>
        <position position="75"/>
    </location>
</feature>
<dbReference type="InterPro" id="IPR036130">
    <property type="entry name" value="Pyridoxine-5'_phos_synth"/>
</dbReference>
<name>A0A0T6DS54_9GAMM</name>
<keyword evidence="2 4" id="KW-0808">Transferase</keyword>
<accession>A0A0T6DS54</accession>
<comment type="subunit">
    <text evidence="4">Homooctamer; tetramer of dimers.</text>
</comment>
<comment type="pathway">
    <text evidence="4">Cofactor biosynthesis; pyridoxine 5'-phosphate biosynthesis; pyridoxine 5'-phosphate from D-erythrose 4-phosphate: step 5/5.</text>
</comment>
<dbReference type="STRING" id="554343.AS194_06890"/>
<evidence type="ECO:0000313" key="7">
    <source>
        <dbReference type="Proteomes" id="UP000051202"/>
    </source>
</evidence>
<evidence type="ECO:0000256" key="1">
    <source>
        <dbReference type="ARBA" id="ARBA00022490"/>
    </source>
</evidence>
<gene>
    <name evidence="4" type="primary">pdxJ</name>
    <name evidence="6" type="ORF">AS194_06890</name>
</gene>
<keyword evidence="1 4" id="KW-0963">Cytoplasm</keyword>
<dbReference type="GO" id="GO:0005829">
    <property type="term" value="C:cytosol"/>
    <property type="evidence" value="ECO:0007669"/>
    <property type="project" value="TreeGrafter"/>
</dbReference>
<proteinExistence type="inferred from homology"/>
<dbReference type="InterPro" id="IPR013785">
    <property type="entry name" value="Aldolase_TIM"/>
</dbReference>
<keyword evidence="7" id="KW-1185">Reference proteome</keyword>
<feature type="site" description="Transition state stabilizer" evidence="4">
    <location>
        <position position="156"/>
    </location>
</feature>
<dbReference type="Pfam" id="PF03740">
    <property type="entry name" value="PdxJ"/>
    <property type="match status" value="1"/>
</dbReference>
<protein>
    <recommendedName>
        <fullName evidence="4 5">Pyridoxine 5'-phosphate synthase</fullName>
        <shortName evidence="4">PNP synthase</shortName>
        <ecNumber evidence="4 5">2.6.99.2</ecNumber>
    </recommendedName>
</protein>
<comment type="function">
    <text evidence="4">Catalyzes the complicated ring closure reaction between the two acyclic compounds 1-deoxy-D-xylulose-5-phosphate (DXP) and 3-amino-2-oxopropyl phosphate (1-amino-acetone-3-phosphate or AAP) to form pyridoxine 5'-phosphate (PNP) and inorganic phosphate.</text>
</comment>
<feature type="binding site" evidence="4">
    <location>
        <begin position="224"/>
        <end position="225"/>
    </location>
    <ligand>
        <name>3-amino-2-oxopropyl phosphate</name>
        <dbReference type="ChEBI" id="CHEBI:57279"/>
    </ligand>
</feature>
<keyword evidence="3 4" id="KW-0664">Pyridoxine biosynthesis</keyword>
<feature type="binding site" evidence="4">
    <location>
        <position position="105"/>
    </location>
    <ligand>
        <name>1-deoxy-D-xylulose 5-phosphate</name>
        <dbReference type="ChEBI" id="CHEBI:57792"/>
    </ligand>
</feature>
<organism evidence="6 7">
    <name type="scientific">Psychrobacter piscatorii</name>
    <dbReference type="NCBI Taxonomy" id="554343"/>
    <lineage>
        <taxon>Bacteria</taxon>
        <taxon>Pseudomonadati</taxon>
        <taxon>Pseudomonadota</taxon>
        <taxon>Gammaproteobacteria</taxon>
        <taxon>Moraxellales</taxon>
        <taxon>Moraxellaceae</taxon>
        <taxon>Psychrobacter</taxon>
    </lineage>
</organism>
<dbReference type="UniPathway" id="UPA00244">
    <property type="reaction ID" value="UER00313"/>
</dbReference>
<dbReference type="SUPFAM" id="SSF63892">
    <property type="entry name" value="Pyridoxine 5'-phosphate synthase"/>
    <property type="match status" value="1"/>
</dbReference>
<comment type="similarity">
    <text evidence="4">Belongs to the PNP synthase family.</text>
</comment>
<evidence type="ECO:0000256" key="3">
    <source>
        <dbReference type="ARBA" id="ARBA00023096"/>
    </source>
</evidence>
<comment type="subcellular location">
    <subcellularLocation>
        <location evidence="4">Cytoplasm</location>
    </subcellularLocation>
</comment>
<evidence type="ECO:0000256" key="2">
    <source>
        <dbReference type="ARBA" id="ARBA00022679"/>
    </source>
</evidence>
<dbReference type="Proteomes" id="UP000051202">
    <property type="component" value="Unassembled WGS sequence"/>
</dbReference>
<comment type="catalytic activity">
    <reaction evidence="4">
        <text>3-amino-2-oxopropyl phosphate + 1-deoxy-D-xylulose 5-phosphate = pyridoxine 5'-phosphate + phosphate + 2 H2O + H(+)</text>
        <dbReference type="Rhea" id="RHEA:15265"/>
        <dbReference type="ChEBI" id="CHEBI:15377"/>
        <dbReference type="ChEBI" id="CHEBI:15378"/>
        <dbReference type="ChEBI" id="CHEBI:43474"/>
        <dbReference type="ChEBI" id="CHEBI:57279"/>
        <dbReference type="ChEBI" id="CHEBI:57792"/>
        <dbReference type="ChEBI" id="CHEBI:58589"/>
        <dbReference type="EC" id="2.6.99.2"/>
    </reaction>
</comment>
<feature type="active site" description="Proton acceptor" evidence="4">
    <location>
        <position position="44"/>
    </location>
</feature>
<sequence>MSTLFSVNLNKLALIRNSRGTDYPNLLYFVKKLIDLGVKGFTVHPRPDERHIRYQDVYDISAFLKDYKDIEFNIEGNPNEQFLSLIREVKPHQCTLVPDSEDQLTSDHGFDIIKHKDMLSALSHELQGFGTRCAVFIDPDIEQIKAVIDSDVQTIEMYTEEWARAYSNGKNDNNIDFNEVKQRFSDCITLASDNGIRVNAGHDLNLDNLADLLGLGHIAEVSIGHAFTIESLEQGMDNVVRQYLDICA</sequence>
<feature type="binding site" evidence="4">
    <location>
        <position position="46"/>
    </location>
    <ligand>
        <name>1-deoxy-D-xylulose 5-phosphate</name>
        <dbReference type="ChEBI" id="CHEBI:57792"/>
    </ligand>
</feature>
<dbReference type="EMBL" id="LNDJ01000057">
    <property type="protein sequence ID" value="KRU22800.1"/>
    <property type="molecule type" value="Genomic_DNA"/>
</dbReference>
<feature type="binding site" evidence="4">
    <location>
        <position position="51"/>
    </location>
    <ligand>
        <name>1-deoxy-D-xylulose 5-phosphate</name>
        <dbReference type="ChEBI" id="CHEBI:57792"/>
    </ligand>
</feature>
<comment type="caution">
    <text evidence="6">The sequence shown here is derived from an EMBL/GenBank/DDBJ whole genome shotgun (WGS) entry which is preliminary data.</text>
</comment>
<dbReference type="PANTHER" id="PTHR30456">
    <property type="entry name" value="PYRIDOXINE 5'-PHOSPHATE SYNTHASE"/>
    <property type="match status" value="1"/>
</dbReference>
<dbReference type="GO" id="GO:0033856">
    <property type="term" value="F:pyridoxine 5'-phosphate synthase activity"/>
    <property type="evidence" value="ECO:0007669"/>
    <property type="project" value="UniProtKB-UniRule"/>
</dbReference>
<dbReference type="PANTHER" id="PTHR30456:SF0">
    <property type="entry name" value="PYRIDOXINE 5'-PHOSPHATE SYNTHASE"/>
    <property type="match status" value="1"/>
</dbReference>
<feature type="binding site" evidence="4">
    <location>
        <position position="203"/>
    </location>
    <ligand>
        <name>3-amino-2-oxopropyl phosphate</name>
        <dbReference type="ChEBI" id="CHEBI:57279"/>
    </ligand>
</feature>
<evidence type="ECO:0000256" key="4">
    <source>
        <dbReference type="HAMAP-Rule" id="MF_00279"/>
    </source>
</evidence>
<dbReference type="HAMAP" id="MF_00279">
    <property type="entry name" value="PdxJ"/>
    <property type="match status" value="1"/>
</dbReference>